<feature type="transmembrane region" description="Helical" evidence="1">
    <location>
        <begin position="80"/>
        <end position="101"/>
    </location>
</feature>
<protein>
    <submittedName>
        <fullName evidence="2">Uncharacterized protein</fullName>
    </submittedName>
</protein>
<keyword evidence="1" id="KW-0812">Transmembrane</keyword>
<reference evidence="2" key="1">
    <citation type="journal article" date="2016" name="Gigascience">
        <title>De novo construction of an expanded transcriptome assembly for the western tarnished plant bug, Lygus hesperus.</title>
        <authorList>
            <person name="Tassone E.E."/>
            <person name="Geib S.M."/>
            <person name="Hall B."/>
            <person name="Fabrick J.A."/>
            <person name="Brent C.S."/>
            <person name="Hull J.J."/>
        </authorList>
    </citation>
    <scope>NUCLEOTIDE SEQUENCE</scope>
</reference>
<feature type="non-terminal residue" evidence="2">
    <location>
        <position position="126"/>
    </location>
</feature>
<organism evidence="2">
    <name type="scientific">Lygus hesperus</name>
    <name type="common">Western plant bug</name>
    <dbReference type="NCBI Taxonomy" id="30085"/>
    <lineage>
        <taxon>Eukaryota</taxon>
        <taxon>Metazoa</taxon>
        <taxon>Ecdysozoa</taxon>
        <taxon>Arthropoda</taxon>
        <taxon>Hexapoda</taxon>
        <taxon>Insecta</taxon>
        <taxon>Pterygota</taxon>
        <taxon>Neoptera</taxon>
        <taxon>Paraneoptera</taxon>
        <taxon>Hemiptera</taxon>
        <taxon>Heteroptera</taxon>
        <taxon>Panheteroptera</taxon>
        <taxon>Cimicomorpha</taxon>
        <taxon>Miridae</taxon>
        <taxon>Mirini</taxon>
        <taxon>Lygus</taxon>
    </lineage>
</organism>
<keyword evidence="1" id="KW-1133">Transmembrane helix</keyword>
<dbReference type="EMBL" id="GDHC01007374">
    <property type="protein sequence ID" value="JAQ11255.1"/>
    <property type="molecule type" value="Transcribed_RNA"/>
</dbReference>
<dbReference type="AlphaFoldDB" id="A0A146LW33"/>
<gene>
    <name evidence="2" type="ORF">g.17671</name>
</gene>
<proteinExistence type="predicted"/>
<accession>A0A146LW33</accession>
<evidence type="ECO:0000256" key="1">
    <source>
        <dbReference type="SAM" id="Phobius"/>
    </source>
</evidence>
<evidence type="ECO:0000313" key="2">
    <source>
        <dbReference type="EMBL" id="JAQ11255.1"/>
    </source>
</evidence>
<sequence length="126" mass="13572">MMMAGTVAPPSLLSSDHCELCEIYSKVHRCTADTLAPSPGTGSPPLYTRMDPATTQYFVAIGRVELRPPSFSSLSHHHTFVLRTCIASFALAVIPSLCISLQSTRTHSRTHPAASPLAYLTIATMV</sequence>
<name>A0A146LW33_LYGHE</name>
<keyword evidence="1" id="KW-0472">Membrane</keyword>